<keyword evidence="1" id="KW-0812">Transmembrane</keyword>
<feature type="transmembrane region" description="Helical" evidence="1">
    <location>
        <begin position="55"/>
        <end position="77"/>
    </location>
</feature>
<dbReference type="AlphaFoldDB" id="A0A381W7B1"/>
<dbReference type="InterPro" id="IPR019886">
    <property type="entry name" value="Na_symporter_ssu"/>
</dbReference>
<name>A0A381W7B1_9ZZZZ</name>
<feature type="domain" description="Sodium symporter small subunit" evidence="2">
    <location>
        <begin position="13"/>
        <end position="87"/>
    </location>
</feature>
<protein>
    <recommendedName>
        <fullName evidence="2">Sodium symporter small subunit domain-containing protein</fullName>
    </recommendedName>
</protein>
<accession>A0A381W7B1</accession>
<proteinExistence type="predicted"/>
<evidence type="ECO:0000313" key="3">
    <source>
        <dbReference type="EMBL" id="SVA48342.1"/>
    </source>
</evidence>
<organism evidence="3">
    <name type="scientific">marine metagenome</name>
    <dbReference type="NCBI Taxonomy" id="408172"/>
    <lineage>
        <taxon>unclassified sequences</taxon>
        <taxon>metagenomes</taxon>
        <taxon>ecological metagenomes</taxon>
    </lineage>
</organism>
<dbReference type="EMBL" id="UINC01010909">
    <property type="protein sequence ID" value="SVA48342.1"/>
    <property type="molecule type" value="Genomic_DNA"/>
</dbReference>
<keyword evidence="1" id="KW-1133">Transmembrane helix</keyword>
<gene>
    <name evidence="3" type="ORF">METZ01_LOCUS101196</name>
</gene>
<keyword evidence="1" id="KW-0472">Membrane</keyword>
<feature type="transmembrane region" description="Helical" evidence="1">
    <location>
        <begin position="20"/>
        <end position="43"/>
    </location>
</feature>
<evidence type="ECO:0000256" key="1">
    <source>
        <dbReference type="SAM" id="Phobius"/>
    </source>
</evidence>
<reference evidence="3" key="1">
    <citation type="submission" date="2018-05" db="EMBL/GenBank/DDBJ databases">
        <authorList>
            <person name="Lanie J.A."/>
            <person name="Ng W.-L."/>
            <person name="Kazmierczak K.M."/>
            <person name="Andrzejewski T.M."/>
            <person name="Davidsen T.M."/>
            <person name="Wayne K.J."/>
            <person name="Tettelin H."/>
            <person name="Glass J.I."/>
            <person name="Rusch D."/>
            <person name="Podicherti R."/>
            <person name="Tsui H.-C.T."/>
            <person name="Winkler M.E."/>
        </authorList>
    </citation>
    <scope>NUCLEOTIDE SEQUENCE</scope>
</reference>
<dbReference type="Pfam" id="PF13937">
    <property type="entry name" value="DUF4212"/>
    <property type="match status" value="1"/>
</dbReference>
<dbReference type="NCBIfam" id="TIGR03647">
    <property type="entry name" value="Na_symport_sm"/>
    <property type="match status" value="1"/>
</dbReference>
<evidence type="ECO:0000259" key="2">
    <source>
        <dbReference type="Pfam" id="PF13937"/>
    </source>
</evidence>
<sequence>MGLKNLYNMNEQNTYWKENISLIIKCLVIWFVVSYGFGIILVDSLNTIHLGGYKLGFWFAQQGSIYIFLILIFYYAFKMGEIDQKYGTRDE</sequence>